<feature type="region of interest" description="Disordered" evidence="2">
    <location>
        <begin position="117"/>
        <end position="313"/>
    </location>
</feature>
<dbReference type="CDD" id="cd00590">
    <property type="entry name" value="RRM_SF"/>
    <property type="match status" value="1"/>
</dbReference>
<sequence>MSYGGYGNRGYDFQRRDRINEDEVPESKHTIFIRGLPGDTSTDEIKEYFEDRIGPVSFDFVKTSADQQRLFVAVRFETRDDAKEAMSKYSDSELMGYRCELTWFKDIRRYAQYQSLNQQRRGRPALRRNYQYNTSRDRGRDPAKRRYSERDDDRSRSRSKERGRSSSYSRSPSGRSGESSRSHSKSSGRAASEERNRRSSSRDTNSAQGLGREKDNEGDPDRKRRKKERKQKKSKKKRSGSGSRSSSEDRSSTPEQAIFGRHAPAGSPVSPNQEDSPTAAAAASAPPPNSETAQSNSDVAPSPFPAAPIIPSPPVRFPIRIHTPASVISNTTFAIGIDSDELPRKVMRHMSPSAGAVVTPPSVAAVAQEEEKLDQEKQDTVMTAMDLPPPPCPPLFNSEKRANPILCKSEKQENKPATPPSEVPSAPSSVQQSTISSLVRNDGPPPSKSATSRFPTTARLFTQLKEIQSTIIKTVKAEPKSSEASGGLRLSSLATCQQDSEEEKRTIRENRLSKLDEISLERFMVKKKKLEETFRGDCQTYAFVTRKLIEKDPSLESQLRIALIENMEDLEKQVYEQVDCLLPFFLNRRAFA</sequence>
<evidence type="ECO:0000256" key="1">
    <source>
        <dbReference type="PROSITE-ProRule" id="PRU00176"/>
    </source>
</evidence>
<feature type="compositionally biased region" description="Pro residues" evidence="2">
    <location>
        <begin position="302"/>
        <end position="313"/>
    </location>
</feature>
<feature type="compositionally biased region" description="Basic and acidic residues" evidence="2">
    <location>
        <begin position="211"/>
        <end position="222"/>
    </location>
</feature>
<dbReference type="PANTHER" id="PTHR15836:SF4">
    <property type="entry name" value="PERIPHILIN-1"/>
    <property type="match status" value="1"/>
</dbReference>
<dbReference type="Pfam" id="PF25234">
    <property type="entry name" value="Periphilin_C"/>
    <property type="match status" value="1"/>
</dbReference>
<feature type="compositionally biased region" description="Basic residues" evidence="2">
    <location>
        <begin position="223"/>
        <end position="239"/>
    </location>
</feature>
<dbReference type="InterPro" id="IPR035979">
    <property type="entry name" value="RBD_domain_sf"/>
</dbReference>
<keyword evidence="5" id="KW-1185">Reference proteome</keyword>
<dbReference type="SUPFAM" id="SSF54928">
    <property type="entry name" value="RNA-binding domain, RBD"/>
    <property type="match status" value="1"/>
</dbReference>
<dbReference type="PANTHER" id="PTHR15836">
    <property type="entry name" value="PERIPHILIN 1"/>
    <property type="match status" value="1"/>
</dbReference>
<accession>A0ABR1DC60</accession>
<gene>
    <name evidence="4" type="primary">Necator_chrIV.g13965</name>
    <name evidence="4" type="ORF">RB195_000672</name>
</gene>
<feature type="compositionally biased region" description="Low complexity" evidence="2">
    <location>
        <begin position="165"/>
        <end position="190"/>
    </location>
</feature>
<feature type="compositionally biased region" description="Basic and acidic residues" evidence="2">
    <location>
        <begin position="135"/>
        <end position="164"/>
    </location>
</feature>
<comment type="caution">
    <text evidence="4">The sequence shown here is derived from an EMBL/GenBank/DDBJ whole genome shotgun (WGS) entry which is preliminary data.</text>
</comment>
<dbReference type="PROSITE" id="PS50102">
    <property type="entry name" value="RRM"/>
    <property type="match status" value="1"/>
</dbReference>
<evidence type="ECO:0000256" key="2">
    <source>
        <dbReference type="SAM" id="MobiDB-lite"/>
    </source>
</evidence>
<organism evidence="4 5">
    <name type="scientific">Necator americanus</name>
    <name type="common">Human hookworm</name>
    <dbReference type="NCBI Taxonomy" id="51031"/>
    <lineage>
        <taxon>Eukaryota</taxon>
        <taxon>Metazoa</taxon>
        <taxon>Ecdysozoa</taxon>
        <taxon>Nematoda</taxon>
        <taxon>Chromadorea</taxon>
        <taxon>Rhabditida</taxon>
        <taxon>Rhabditina</taxon>
        <taxon>Rhabditomorpha</taxon>
        <taxon>Strongyloidea</taxon>
        <taxon>Ancylostomatidae</taxon>
        <taxon>Bunostominae</taxon>
        <taxon>Necator</taxon>
    </lineage>
</organism>
<evidence type="ECO:0000313" key="4">
    <source>
        <dbReference type="EMBL" id="KAK6747616.1"/>
    </source>
</evidence>
<feature type="region of interest" description="Disordered" evidence="2">
    <location>
        <begin position="411"/>
        <end position="456"/>
    </location>
</feature>
<feature type="domain" description="RRM" evidence="3">
    <location>
        <begin position="29"/>
        <end position="106"/>
    </location>
</feature>
<feature type="compositionally biased region" description="Low complexity" evidence="2">
    <location>
        <begin position="423"/>
        <end position="434"/>
    </location>
</feature>
<evidence type="ECO:0000313" key="5">
    <source>
        <dbReference type="Proteomes" id="UP001303046"/>
    </source>
</evidence>
<dbReference type="Pfam" id="PF00076">
    <property type="entry name" value="RRM_1"/>
    <property type="match status" value="1"/>
</dbReference>
<proteinExistence type="predicted"/>
<reference evidence="4 5" key="1">
    <citation type="submission" date="2023-08" db="EMBL/GenBank/DDBJ databases">
        <title>A Necator americanus chromosomal reference genome.</title>
        <authorList>
            <person name="Ilik V."/>
            <person name="Petrzelkova K.J."/>
            <person name="Pardy F."/>
            <person name="Fuh T."/>
            <person name="Niatou-Singa F.S."/>
            <person name="Gouil Q."/>
            <person name="Baker L."/>
            <person name="Ritchie M.E."/>
            <person name="Jex A.R."/>
            <person name="Gazzola D."/>
            <person name="Li H."/>
            <person name="Toshio Fujiwara R."/>
            <person name="Zhan B."/>
            <person name="Aroian R.V."/>
            <person name="Pafco B."/>
            <person name="Schwarz E.M."/>
        </authorList>
    </citation>
    <scope>NUCLEOTIDE SEQUENCE [LARGE SCALE GENOMIC DNA]</scope>
    <source>
        <strain evidence="4 5">Aroian</strain>
        <tissue evidence="4">Whole animal</tissue>
    </source>
</reference>
<dbReference type="InterPro" id="IPR028851">
    <property type="entry name" value="Pphln1"/>
</dbReference>
<feature type="region of interest" description="Disordered" evidence="2">
    <location>
        <begin position="478"/>
        <end position="505"/>
    </location>
</feature>
<dbReference type="InterPro" id="IPR000504">
    <property type="entry name" value="RRM_dom"/>
</dbReference>
<dbReference type="InterPro" id="IPR012677">
    <property type="entry name" value="Nucleotide-bd_a/b_plait_sf"/>
</dbReference>
<evidence type="ECO:0000259" key="3">
    <source>
        <dbReference type="PROSITE" id="PS50102"/>
    </source>
</evidence>
<dbReference type="EMBL" id="JAVFWL010000004">
    <property type="protein sequence ID" value="KAK6747616.1"/>
    <property type="molecule type" value="Genomic_DNA"/>
</dbReference>
<name>A0ABR1DC60_NECAM</name>
<dbReference type="InterPro" id="IPR057603">
    <property type="entry name" value="Periphilin-1_C"/>
</dbReference>
<feature type="compositionally biased region" description="Basic and acidic residues" evidence="2">
    <location>
        <begin position="191"/>
        <end position="201"/>
    </location>
</feature>
<keyword evidence="1" id="KW-0694">RNA-binding</keyword>
<dbReference type="Proteomes" id="UP001303046">
    <property type="component" value="Unassembled WGS sequence"/>
</dbReference>
<protein>
    <recommendedName>
        <fullName evidence="3">RRM domain-containing protein</fullName>
    </recommendedName>
</protein>
<dbReference type="Gene3D" id="3.30.70.330">
    <property type="match status" value="1"/>
</dbReference>
<dbReference type="SMART" id="SM00360">
    <property type="entry name" value="RRM"/>
    <property type="match status" value="1"/>
</dbReference>